<dbReference type="EMBL" id="LT635767">
    <property type="protein sequence ID" value="SGZ55776.1"/>
    <property type="molecule type" value="Genomic_DNA"/>
</dbReference>
<dbReference type="Proteomes" id="UP000182259">
    <property type="component" value="Chromosome IV"/>
</dbReference>
<accession>A0A1L0DIM4</accession>
<gene>
    <name evidence="8" type="ORF">SAMEA4029009_CIC11G00000003593</name>
</gene>
<dbReference type="AlphaFoldDB" id="A0A1L0DIM4"/>
<dbReference type="CDD" id="cd06257">
    <property type="entry name" value="DnaJ"/>
    <property type="match status" value="1"/>
</dbReference>
<proteinExistence type="predicted"/>
<keyword evidence="2 6" id="KW-0732">Signal</keyword>
<dbReference type="SUPFAM" id="SSF46565">
    <property type="entry name" value="Chaperone J-domain"/>
    <property type="match status" value="1"/>
</dbReference>
<evidence type="ECO:0000259" key="7">
    <source>
        <dbReference type="PROSITE" id="PS50076"/>
    </source>
</evidence>
<dbReference type="InterPro" id="IPR011990">
    <property type="entry name" value="TPR-like_helical_dom_sf"/>
</dbReference>
<dbReference type="PROSITE" id="PS50005">
    <property type="entry name" value="TPR"/>
    <property type="match status" value="1"/>
</dbReference>
<feature type="compositionally biased region" description="Low complexity" evidence="5">
    <location>
        <begin position="455"/>
        <end position="467"/>
    </location>
</feature>
<protein>
    <submittedName>
        <fullName evidence="8">CIC11C00000003593</fullName>
    </submittedName>
</protein>
<evidence type="ECO:0000256" key="4">
    <source>
        <dbReference type="PROSITE-ProRule" id="PRU00339"/>
    </source>
</evidence>
<dbReference type="InterPro" id="IPR001623">
    <property type="entry name" value="DnaJ_domain"/>
</dbReference>
<reference evidence="8 9" key="1">
    <citation type="submission" date="2016-10" db="EMBL/GenBank/DDBJ databases">
        <authorList>
            <person name="de Groot N.N."/>
        </authorList>
    </citation>
    <scope>NUCLEOTIDE SEQUENCE [LARGE SCALE GENOMIC DNA]</scope>
    <source>
        <strain evidence="8 9">PYCC 4715</strain>
    </source>
</reference>
<sequence>MTKLIWWSILLLVTTVFAQDASLLLRIRETQDSLIEEGANLGLLSEYDQLITDLEKAMEDNDEKITANLVAQVYYNKAIMELSLNKVQRAIGDLGRTLDLDPSFSLASSQLIKVLVERGRFGEIRARFSAEDYADTFLQMDKWENAYLRVSTYVSGETSEMSVDECLEIILMFLMPITPYNSNVFEAHLYCTKGKAKEAVADGDHETALALYKEIISDYSRLLNLHPQRNLQHYSDFAEYKLFTQLMAQDSWAIVKSCLRIDNVFEQCGSLSKMFSKLQDLLKHLEEYSILDGFLYPNVGEQTDLQQARLDSFDFDFLLIDETLSGRVNLAKREMSKLPKNVRSVYDFLMWKVDEFSQREFGVAARVSRLMFVEVLNKLACEAGVRSGKAKNPYCGEINDGNDMFFPKYAAQVDQLIKRKNFKEAQRILQKCNRNVQKTAFFKERWSVVERHRQQQQQKHQQQQQYEFHQRQQRLRQYQKQRQHQQHQQRQQQNQDKSKDYYKILDIPKDADEKTIKKGYRTQTLKYHPDKYKGGDLSEKQIEEKMQDINEAYEVLSDAESRQSYDRGDSGEGQGGGHPGGFGGQPNMNFHFDPNFMGNFMRDGHFQFHF</sequence>
<dbReference type="Gene3D" id="1.10.287.110">
    <property type="entry name" value="DnaJ domain"/>
    <property type="match status" value="1"/>
</dbReference>
<evidence type="ECO:0000256" key="6">
    <source>
        <dbReference type="SAM" id="SignalP"/>
    </source>
</evidence>
<evidence type="ECO:0000313" key="9">
    <source>
        <dbReference type="Proteomes" id="UP000182259"/>
    </source>
</evidence>
<name>A0A1L0DIM4_9ASCO</name>
<dbReference type="SUPFAM" id="SSF48452">
    <property type="entry name" value="TPR-like"/>
    <property type="match status" value="1"/>
</dbReference>
<evidence type="ECO:0000313" key="8">
    <source>
        <dbReference type="EMBL" id="SGZ55776.1"/>
    </source>
</evidence>
<feature type="domain" description="J" evidence="7">
    <location>
        <begin position="500"/>
        <end position="569"/>
    </location>
</feature>
<dbReference type="PROSITE" id="PS50076">
    <property type="entry name" value="DNAJ_2"/>
    <property type="match status" value="1"/>
</dbReference>
<dbReference type="GO" id="GO:0051087">
    <property type="term" value="F:protein-folding chaperone binding"/>
    <property type="evidence" value="ECO:0007669"/>
    <property type="project" value="TreeGrafter"/>
</dbReference>
<keyword evidence="3" id="KW-0256">Endoplasmic reticulum</keyword>
<dbReference type="SMART" id="SM00271">
    <property type="entry name" value="DnaJ"/>
    <property type="match status" value="1"/>
</dbReference>
<dbReference type="Gene3D" id="1.25.40.10">
    <property type="entry name" value="Tetratricopeptide repeat domain"/>
    <property type="match status" value="1"/>
</dbReference>
<dbReference type="Pfam" id="PF00226">
    <property type="entry name" value="DnaJ"/>
    <property type="match status" value="1"/>
</dbReference>
<comment type="subcellular location">
    <subcellularLocation>
        <location evidence="1">Endoplasmic reticulum</location>
    </subcellularLocation>
</comment>
<organism evidence="8 9">
    <name type="scientific">Sungouiella intermedia</name>
    <dbReference type="NCBI Taxonomy" id="45354"/>
    <lineage>
        <taxon>Eukaryota</taxon>
        <taxon>Fungi</taxon>
        <taxon>Dikarya</taxon>
        <taxon>Ascomycota</taxon>
        <taxon>Saccharomycotina</taxon>
        <taxon>Pichiomycetes</taxon>
        <taxon>Metschnikowiaceae</taxon>
        <taxon>Sungouiella</taxon>
    </lineage>
</organism>
<dbReference type="PRINTS" id="PR00625">
    <property type="entry name" value="JDOMAIN"/>
</dbReference>
<feature type="compositionally biased region" description="Basic and acidic residues" evidence="5">
    <location>
        <begin position="559"/>
        <end position="570"/>
    </location>
</feature>
<evidence type="ECO:0000256" key="3">
    <source>
        <dbReference type="ARBA" id="ARBA00022824"/>
    </source>
</evidence>
<evidence type="ECO:0000256" key="1">
    <source>
        <dbReference type="ARBA" id="ARBA00004240"/>
    </source>
</evidence>
<keyword evidence="4" id="KW-0802">TPR repeat</keyword>
<feature type="signal peptide" evidence="6">
    <location>
        <begin position="1"/>
        <end position="18"/>
    </location>
</feature>
<feature type="compositionally biased region" description="Basic residues" evidence="5">
    <location>
        <begin position="471"/>
        <end position="487"/>
    </location>
</feature>
<dbReference type="InterPro" id="IPR036869">
    <property type="entry name" value="J_dom_sf"/>
</dbReference>
<dbReference type="PANTHER" id="PTHR44140:SF2">
    <property type="entry name" value="LD25575P"/>
    <property type="match status" value="1"/>
</dbReference>
<feature type="region of interest" description="Disordered" evidence="5">
    <location>
        <begin position="558"/>
        <end position="586"/>
    </location>
</feature>
<dbReference type="PANTHER" id="PTHR44140">
    <property type="entry name" value="LD25575P"/>
    <property type="match status" value="1"/>
</dbReference>
<evidence type="ECO:0000256" key="5">
    <source>
        <dbReference type="SAM" id="MobiDB-lite"/>
    </source>
</evidence>
<feature type="repeat" description="TPR" evidence="4">
    <location>
        <begin position="71"/>
        <end position="104"/>
    </location>
</feature>
<dbReference type="InterPro" id="IPR051727">
    <property type="entry name" value="DnaJ_C3_Co-chaperones"/>
</dbReference>
<feature type="compositionally biased region" description="Gly residues" evidence="5">
    <location>
        <begin position="571"/>
        <end position="584"/>
    </location>
</feature>
<dbReference type="InterPro" id="IPR019734">
    <property type="entry name" value="TPR_rpt"/>
</dbReference>
<feature type="chain" id="PRO_5013312706" evidence="6">
    <location>
        <begin position="19"/>
        <end position="610"/>
    </location>
</feature>
<dbReference type="GO" id="GO:0005783">
    <property type="term" value="C:endoplasmic reticulum"/>
    <property type="evidence" value="ECO:0007669"/>
    <property type="project" value="UniProtKB-SubCell"/>
</dbReference>
<dbReference type="GO" id="GO:0034975">
    <property type="term" value="P:protein folding in endoplasmic reticulum"/>
    <property type="evidence" value="ECO:0007669"/>
    <property type="project" value="TreeGrafter"/>
</dbReference>
<evidence type="ECO:0000256" key="2">
    <source>
        <dbReference type="ARBA" id="ARBA00022729"/>
    </source>
</evidence>
<dbReference type="GO" id="GO:0051787">
    <property type="term" value="F:misfolded protein binding"/>
    <property type="evidence" value="ECO:0007669"/>
    <property type="project" value="TreeGrafter"/>
</dbReference>
<feature type="region of interest" description="Disordered" evidence="5">
    <location>
        <begin position="452"/>
        <end position="500"/>
    </location>
</feature>